<gene>
    <name evidence="1" type="ORF">Anas_03483</name>
</gene>
<dbReference type="Proteomes" id="UP000326759">
    <property type="component" value="Unassembled WGS sequence"/>
</dbReference>
<protein>
    <submittedName>
        <fullName evidence="1">Uncharacterized protein</fullName>
    </submittedName>
</protein>
<dbReference type="InterPro" id="IPR036865">
    <property type="entry name" value="CRAL-TRIO_dom_sf"/>
</dbReference>
<evidence type="ECO:0000313" key="2">
    <source>
        <dbReference type="Proteomes" id="UP000326759"/>
    </source>
</evidence>
<dbReference type="PANTHER" id="PTHR23324:SF83">
    <property type="entry name" value="SEC14-LIKE PROTEIN 2"/>
    <property type="match status" value="1"/>
</dbReference>
<organism evidence="1 2">
    <name type="scientific">Armadillidium nasatum</name>
    <dbReference type="NCBI Taxonomy" id="96803"/>
    <lineage>
        <taxon>Eukaryota</taxon>
        <taxon>Metazoa</taxon>
        <taxon>Ecdysozoa</taxon>
        <taxon>Arthropoda</taxon>
        <taxon>Crustacea</taxon>
        <taxon>Multicrustacea</taxon>
        <taxon>Malacostraca</taxon>
        <taxon>Eumalacostraca</taxon>
        <taxon>Peracarida</taxon>
        <taxon>Isopoda</taxon>
        <taxon>Oniscidea</taxon>
        <taxon>Crinocheta</taxon>
        <taxon>Armadillidiidae</taxon>
        <taxon>Armadillidium</taxon>
    </lineage>
</organism>
<proteinExistence type="predicted"/>
<dbReference type="Gene3D" id="3.40.525.10">
    <property type="entry name" value="CRAL-TRIO lipid binding domain"/>
    <property type="match status" value="1"/>
</dbReference>
<dbReference type="SUPFAM" id="SSF101576">
    <property type="entry name" value="Supernatant protein factor (SPF), C-terminal domain"/>
    <property type="match status" value="1"/>
</dbReference>
<dbReference type="EMBL" id="SEYY01007134">
    <property type="protein sequence ID" value="KAB7502612.1"/>
    <property type="molecule type" value="Genomic_DNA"/>
</dbReference>
<dbReference type="GO" id="GO:0005737">
    <property type="term" value="C:cytoplasm"/>
    <property type="evidence" value="ECO:0007669"/>
    <property type="project" value="TreeGrafter"/>
</dbReference>
<keyword evidence="2" id="KW-1185">Reference proteome</keyword>
<dbReference type="SUPFAM" id="SSF52087">
    <property type="entry name" value="CRAL/TRIO domain"/>
    <property type="match status" value="1"/>
</dbReference>
<dbReference type="Gene3D" id="2.60.120.680">
    <property type="entry name" value="GOLD domain"/>
    <property type="match status" value="1"/>
</dbReference>
<accession>A0A5N5T7Z2</accession>
<evidence type="ECO:0000313" key="1">
    <source>
        <dbReference type="EMBL" id="KAB7502612.1"/>
    </source>
</evidence>
<sequence>MRKQSEKLKTPIGKQSLILDLESFTLRHVAWKPALDLWLALTPMLDLNYPEVLKYIYVVNSGGEVPKRYYMKDKKTENSNNENLQSVSIPINNKKEFRLQIDLPGTELRVFVSEGSEIGFGISRYTTLGKEEEILSLQKVNSHMLREEGSIICNNPGFYKVTFQNDNVYTPSCKLSYRLDVRPPTEHTKL</sequence>
<reference evidence="1 2" key="1">
    <citation type="journal article" date="2019" name="PLoS Biol.">
        <title>Sex chromosomes control vertical transmission of feminizing Wolbachia symbionts in an isopod.</title>
        <authorList>
            <person name="Becking T."/>
            <person name="Chebbi M.A."/>
            <person name="Giraud I."/>
            <person name="Moumen B."/>
            <person name="Laverre T."/>
            <person name="Caubet Y."/>
            <person name="Peccoud J."/>
            <person name="Gilbert C."/>
            <person name="Cordaux R."/>
        </authorList>
    </citation>
    <scope>NUCLEOTIDE SEQUENCE [LARGE SCALE GENOMIC DNA]</scope>
    <source>
        <strain evidence="1">ANa2</strain>
        <tissue evidence="1">Whole body excluding digestive tract and cuticle</tissue>
    </source>
</reference>
<dbReference type="OrthoDB" id="6406821at2759"/>
<dbReference type="InterPro" id="IPR036598">
    <property type="entry name" value="GOLD_dom_sf"/>
</dbReference>
<dbReference type="PANTHER" id="PTHR23324">
    <property type="entry name" value="SEC14 RELATED PROTEIN"/>
    <property type="match status" value="1"/>
</dbReference>
<comment type="caution">
    <text evidence="1">The sequence shown here is derived from an EMBL/GenBank/DDBJ whole genome shotgun (WGS) entry which is preliminary data.</text>
</comment>
<dbReference type="AlphaFoldDB" id="A0A5N5T7Z2"/>
<name>A0A5N5T7Z2_9CRUS</name>
<dbReference type="InterPro" id="IPR051064">
    <property type="entry name" value="SEC14/CRAL-TRIO_domain"/>
</dbReference>